<dbReference type="NCBIfam" id="TIGR01167">
    <property type="entry name" value="LPXTG_anchor"/>
    <property type="match status" value="1"/>
</dbReference>
<protein>
    <submittedName>
        <fullName evidence="4">LPXTG-motif cell wall anchor domain-containing protein</fullName>
    </submittedName>
</protein>
<dbReference type="RefSeq" id="WP_093314577.1">
    <property type="nucleotide sequence ID" value="NZ_FNPV01000008.1"/>
</dbReference>
<evidence type="ECO:0000256" key="2">
    <source>
        <dbReference type="SAM" id="Phobius"/>
    </source>
</evidence>
<dbReference type="AlphaFoldDB" id="A0A1H3Q5C8"/>
<keyword evidence="3" id="KW-0732">Signal</keyword>
<evidence type="ECO:0000313" key="5">
    <source>
        <dbReference type="Proteomes" id="UP000199230"/>
    </source>
</evidence>
<dbReference type="EMBL" id="FNPV01000008">
    <property type="protein sequence ID" value="SDZ08215.1"/>
    <property type="molecule type" value="Genomic_DNA"/>
</dbReference>
<feature type="signal peptide" evidence="3">
    <location>
        <begin position="1"/>
        <end position="29"/>
    </location>
</feature>
<gene>
    <name evidence="4" type="ORF">SAMN05192546_10878</name>
</gene>
<name>A0A1H3Q5C8_9FIRM</name>
<feature type="region of interest" description="Disordered" evidence="1">
    <location>
        <begin position="300"/>
        <end position="343"/>
    </location>
</feature>
<organism evidence="4 5">
    <name type="scientific">Tindallia californiensis</name>
    <dbReference type="NCBI Taxonomy" id="159292"/>
    <lineage>
        <taxon>Bacteria</taxon>
        <taxon>Bacillati</taxon>
        <taxon>Bacillota</taxon>
        <taxon>Clostridia</taxon>
        <taxon>Peptostreptococcales</taxon>
        <taxon>Tindalliaceae</taxon>
        <taxon>Tindallia</taxon>
    </lineage>
</organism>
<feature type="compositionally biased region" description="Pro residues" evidence="1">
    <location>
        <begin position="302"/>
        <end position="324"/>
    </location>
</feature>
<feature type="transmembrane region" description="Helical" evidence="2">
    <location>
        <begin position="346"/>
        <end position="365"/>
    </location>
</feature>
<keyword evidence="5" id="KW-1185">Reference proteome</keyword>
<dbReference type="Proteomes" id="UP000199230">
    <property type="component" value="Unassembled WGS sequence"/>
</dbReference>
<feature type="region of interest" description="Disordered" evidence="1">
    <location>
        <begin position="135"/>
        <end position="157"/>
    </location>
</feature>
<dbReference type="OrthoDB" id="9818569at2"/>
<sequence>MKKRAKRIFVLTLALLVMLSMVMGPSVFASSVKDYLLLVQLQGVYDNGTADFTISYDADIPDGLTSALEVYYELDGQRVETLRTEMISRNGNIEYADELLINTRGWESGEYDLTLVIDGEAMDSGTFYIEALPEIDPEPEPEPEPAPEPEPEPEPEPVVELAANERAVELEPGIPSTVDFRNVGVELELVLPDGGVGSVQLDRMADTEEEIPENLNSLGAFLKIERSEELAGVQATIKLDLPEVDEDVDMETLALYRFNEGTGQWDQLPSRLVNGQVWAEVEDFSLFGLFSAPVAVADAAPAPTPAPEPAPAPEPTPAPAPEPTPVVQEEAAPAPVALPQTDGGSAVNMGMMLAMSLMGAGGLLVTSKKKK</sequence>
<keyword evidence="2" id="KW-0812">Transmembrane</keyword>
<feature type="compositionally biased region" description="Low complexity" evidence="1">
    <location>
        <begin position="325"/>
        <end position="337"/>
    </location>
</feature>
<accession>A0A1H3Q5C8</accession>
<dbReference type="STRING" id="159292.SAMN05192546_10878"/>
<evidence type="ECO:0000313" key="4">
    <source>
        <dbReference type="EMBL" id="SDZ08215.1"/>
    </source>
</evidence>
<proteinExistence type="predicted"/>
<evidence type="ECO:0000256" key="1">
    <source>
        <dbReference type="SAM" id="MobiDB-lite"/>
    </source>
</evidence>
<dbReference type="PANTHER" id="PTHR48148:SF3">
    <property type="entry name" value="KERATINOCYTE PROLINE-RICH PROTEIN"/>
    <property type="match status" value="1"/>
</dbReference>
<feature type="chain" id="PRO_5011570024" evidence="3">
    <location>
        <begin position="30"/>
        <end position="371"/>
    </location>
</feature>
<keyword evidence="2" id="KW-0472">Membrane</keyword>
<evidence type="ECO:0000256" key="3">
    <source>
        <dbReference type="SAM" id="SignalP"/>
    </source>
</evidence>
<reference evidence="4 5" key="1">
    <citation type="submission" date="2016-10" db="EMBL/GenBank/DDBJ databases">
        <authorList>
            <person name="de Groot N.N."/>
        </authorList>
    </citation>
    <scope>NUCLEOTIDE SEQUENCE [LARGE SCALE GENOMIC DNA]</scope>
    <source>
        <strain evidence="4 5">APO</strain>
    </source>
</reference>
<dbReference type="PANTHER" id="PTHR48148">
    <property type="entry name" value="KERATINOCYTE PROLINE-RICH PROTEIN"/>
    <property type="match status" value="1"/>
</dbReference>
<keyword evidence="2" id="KW-1133">Transmembrane helix</keyword>